<proteinExistence type="predicted"/>
<evidence type="ECO:0000259" key="1">
    <source>
        <dbReference type="Pfam" id="PF09722"/>
    </source>
</evidence>
<dbReference type="NCBIfam" id="TIGR02293">
    <property type="entry name" value="TAS_TIGR02293"/>
    <property type="match status" value="1"/>
</dbReference>
<dbReference type="GO" id="GO:0003677">
    <property type="term" value="F:DNA binding"/>
    <property type="evidence" value="ECO:0007669"/>
    <property type="project" value="InterPro"/>
</dbReference>
<feature type="domain" description="Antitoxin Xre-like helix-turn-helix" evidence="2">
    <location>
        <begin position="47"/>
        <end position="103"/>
    </location>
</feature>
<protein>
    <submittedName>
        <fullName evidence="3">DUF2384 domain-containing protein</fullName>
    </submittedName>
</protein>
<dbReference type="Pfam" id="PF20432">
    <property type="entry name" value="Xre-like-HTH"/>
    <property type="match status" value="1"/>
</dbReference>
<dbReference type="Pfam" id="PF09722">
    <property type="entry name" value="Xre_MbcA_ParS_C"/>
    <property type="match status" value="1"/>
</dbReference>
<organism evidence="3 4">
    <name type="scientific">Solilutibacter pythonis</name>
    <dbReference type="NCBI Taxonomy" id="2483112"/>
    <lineage>
        <taxon>Bacteria</taxon>
        <taxon>Pseudomonadati</taxon>
        <taxon>Pseudomonadota</taxon>
        <taxon>Gammaproteobacteria</taxon>
        <taxon>Lysobacterales</taxon>
        <taxon>Lysobacteraceae</taxon>
        <taxon>Solilutibacter</taxon>
    </lineage>
</organism>
<comment type="caution">
    <text evidence="3">The sequence shown here is derived from an EMBL/GenBank/DDBJ whole genome shotgun (WGS) entry which is preliminary data.</text>
</comment>
<keyword evidence="4" id="KW-1185">Reference proteome</keyword>
<gene>
    <name evidence="3" type="ORF">EBB59_01775</name>
</gene>
<evidence type="ECO:0000313" key="3">
    <source>
        <dbReference type="EMBL" id="RMH94441.1"/>
    </source>
</evidence>
<dbReference type="Proteomes" id="UP000275012">
    <property type="component" value="Unassembled WGS sequence"/>
</dbReference>
<dbReference type="InterPro" id="IPR011979">
    <property type="entry name" value="Antitox_Xre"/>
</dbReference>
<accession>A0A3M2HXJ0</accession>
<evidence type="ECO:0000259" key="2">
    <source>
        <dbReference type="Pfam" id="PF20432"/>
    </source>
</evidence>
<evidence type="ECO:0000313" key="4">
    <source>
        <dbReference type="Proteomes" id="UP000275012"/>
    </source>
</evidence>
<dbReference type="InterPro" id="IPR024467">
    <property type="entry name" value="Xre/MbcA/ParS-like_toxin-bd"/>
</dbReference>
<dbReference type="InterPro" id="IPR046847">
    <property type="entry name" value="Xre-like_HTH"/>
</dbReference>
<dbReference type="AlphaFoldDB" id="A0A3M2HXJ0"/>
<reference evidence="3 4" key="1">
    <citation type="submission" date="2018-10" db="EMBL/GenBank/DDBJ databases">
        <title>Proposal of Lysobacter pythonis sp. nov. isolated from royal pythons (Python regius).</title>
        <authorList>
            <person name="Hans-Juergen B."/>
            <person name="Huptas C."/>
            <person name="Sandra B."/>
            <person name="Igor L."/>
            <person name="Joachim S."/>
            <person name="Siegfried S."/>
            <person name="Mareike W."/>
            <person name="Peter K."/>
        </authorList>
    </citation>
    <scope>NUCLEOTIDE SEQUENCE [LARGE SCALE GENOMIC DNA]</scope>
    <source>
        <strain evidence="3 4">4284/11</strain>
    </source>
</reference>
<name>A0A3M2HXJ0_9GAMM</name>
<dbReference type="EMBL" id="RFLY01000002">
    <property type="protein sequence ID" value="RMH94441.1"/>
    <property type="molecule type" value="Genomic_DNA"/>
</dbReference>
<feature type="domain" description="Antitoxin Xre/MbcA/ParS-like toxin-binding" evidence="1">
    <location>
        <begin position="108"/>
        <end position="160"/>
    </location>
</feature>
<sequence>MEDNLRHMDRSPPRFHTAEAAAAYLPTTPYSQMADLLDADIANEADIVRLTETGVGARAYKRAAKVLGFPHSLIAPETTVRRRLKENARFSEAESERLIRLARVYAEAVALFGDEAAALQWLNTPQAFIPGDAPVSPLRLSAKDSGARLVESLMRRTAHGMF</sequence>